<dbReference type="Pfam" id="PF11045">
    <property type="entry name" value="YbjM"/>
    <property type="match status" value="1"/>
</dbReference>
<dbReference type="EMBL" id="VHQI01000001">
    <property type="protein sequence ID" value="TPW44611.1"/>
    <property type="molecule type" value="Genomic_DNA"/>
</dbReference>
<evidence type="ECO:0000256" key="1">
    <source>
        <dbReference type="SAM" id="Phobius"/>
    </source>
</evidence>
<dbReference type="GO" id="GO:0016020">
    <property type="term" value="C:membrane"/>
    <property type="evidence" value="ECO:0007669"/>
    <property type="project" value="InterPro"/>
</dbReference>
<gene>
    <name evidence="2" type="ORF">FKM52_02565</name>
</gene>
<feature type="transmembrane region" description="Helical" evidence="1">
    <location>
        <begin position="63"/>
        <end position="82"/>
    </location>
</feature>
<reference evidence="2 3" key="1">
    <citation type="submission" date="2019-06" db="EMBL/GenBank/DDBJ databases">
        <authorList>
            <person name="Yang Y."/>
        </authorList>
    </citation>
    <scope>NUCLEOTIDE SEQUENCE [LARGE SCALE GENOMIC DNA]</scope>
    <source>
        <strain evidence="2 3">BIT-26</strain>
    </source>
</reference>
<name>A0A506VEW2_9GAMM</name>
<accession>A0A506VEW2</accession>
<feature type="transmembrane region" description="Helical" evidence="1">
    <location>
        <begin position="40"/>
        <end position="56"/>
    </location>
</feature>
<comment type="caution">
    <text evidence="2">The sequence shown here is derived from an EMBL/GenBank/DDBJ whole genome shotgun (WGS) entry which is preliminary data.</text>
</comment>
<sequence>MLLYSVRWPGVMLCTTLYCATFLLARYSGGEEASGHSSEQTGLLLFMLPGLIAALINRRTPLLHALLAALAATPCCLMIGFSRAFISQSLLQELAWLTSAVFWCGSGALLVMLWRALAASRLTR</sequence>
<dbReference type="RefSeq" id="WP_141174616.1">
    <property type="nucleotide sequence ID" value="NZ_JBHUFX010000013.1"/>
</dbReference>
<organism evidence="2 3">
    <name type="scientific">Mixta tenebrionis</name>
    <dbReference type="NCBI Taxonomy" id="2562439"/>
    <lineage>
        <taxon>Bacteria</taxon>
        <taxon>Pseudomonadati</taxon>
        <taxon>Pseudomonadota</taxon>
        <taxon>Gammaproteobacteria</taxon>
        <taxon>Enterobacterales</taxon>
        <taxon>Erwiniaceae</taxon>
        <taxon>Mixta</taxon>
    </lineage>
</organism>
<evidence type="ECO:0000313" key="2">
    <source>
        <dbReference type="EMBL" id="TPW44611.1"/>
    </source>
</evidence>
<keyword evidence="1" id="KW-0812">Transmembrane</keyword>
<keyword evidence="1" id="KW-1133">Transmembrane helix</keyword>
<protein>
    <recommendedName>
        <fullName evidence="4">Inner membrane protein YbjM</fullName>
    </recommendedName>
</protein>
<evidence type="ECO:0000313" key="3">
    <source>
        <dbReference type="Proteomes" id="UP000319523"/>
    </source>
</evidence>
<dbReference type="AlphaFoldDB" id="A0A506VEW2"/>
<dbReference type="InterPro" id="IPR020368">
    <property type="entry name" value="Uncharacterised_YbjM"/>
</dbReference>
<feature type="transmembrane region" description="Helical" evidence="1">
    <location>
        <begin position="94"/>
        <end position="114"/>
    </location>
</feature>
<keyword evidence="3" id="KW-1185">Reference proteome</keyword>
<proteinExistence type="predicted"/>
<evidence type="ECO:0008006" key="4">
    <source>
        <dbReference type="Google" id="ProtNLM"/>
    </source>
</evidence>
<keyword evidence="1" id="KW-0472">Membrane</keyword>
<dbReference type="Proteomes" id="UP000319523">
    <property type="component" value="Unassembled WGS sequence"/>
</dbReference>
<dbReference type="OrthoDB" id="6540266at2"/>